<organism evidence="1 2">
    <name type="scientific">Caenorhabditis briggsae</name>
    <dbReference type="NCBI Taxonomy" id="6238"/>
    <lineage>
        <taxon>Eukaryota</taxon>
        <taxon>Metazoa</taxon>
        <taxon>Ecdysozoa</taxon>
        <taxon>Nematoda</taxon>
        <taxon>Chromadorea</taxon>
        <taxon>Rhabditida</taxon>
        <taxon>Rhabditina</taxon>
        <taxon>Rhabditomorpha</taxon>
        <taxon>Rhabditoidea</taxon>
        <taxon>Rhabditidae</taxon>
        <taxon>Peloderinae</taxon>
        <taxon>Caenorhabditis</taxon>
    </lineage>
</organism>
<accession>A0AAE9ISC2</accession>
<sequence length="130" mass="14264">MNLDVLENKQFFEHIVDQSGTGKSAVLPPFTEFVRQFYRMKAACVVSAPVGKAAQLVDQSCHGASSGPDRPPAEGDLRERAALRRNVRRGVWGLASAAGCVNVEGSRDGWRCRKVAELPARRCIRLSTPR</sequence>
<dbReference type="EMBL" id="CP090893">
    <property type="protein sequence ID" value="ULU03213.1"/>
    <property type="molecule type" value="Genomic_DNA"/>
</dbReference>
<gene>
    <name evidence="1" type="ORF">L3Y34_002651</name>
</gene>
<protein>
    <submittedName>
        <fullName evidence="1">Uncharacterized protein</fullName>
    </submittedName>
</protein>
<dbReference type="AlphaFoldDB" id="A0AAE9ISC2"/>
<name>A0AAE9ISC2_CAEBR</name>
<dbReference type="Proteomes" id="UP000827892">
    <property type="component" value="Chromosome III"/>
</dbReference>
<reference evidence="1 2" key="1">
    <citation type="submission" date="2022-05" db="EMBL/GenBank/DDBJ databases">
        <title>Chromosome-level reference genomes for two strains of Caenorhabditis briggsae: an improved platform for comparative genomics.</title>
        <authorList>
            <person name="Stevens L."/>
            <person name="Andersen E.C."/>
        </authorList>
    </citation>
    <scope>NUCLEOTIDE SEQUENCE [LARGE SCALE GENOMIC DNA]</scope>
    <source>
        <strain evidence="1">QX1410_ONT</strain>
        <tissue evidence="1">Whole-organism</tissue>
    </source>
</reference>
<proteinExistence type="predicted"/>
<evidence type="ECO:0000313" key="2">
    <source>
        <dbReference type="Proteomes" id="UP000827892"/>
    </source>
</evidence>
<evidence type="ECO:0000313" key="1">
    <source>
        <dbReference type="EMBL" id="ULU03213.1"/>
    </source>
</evidence>